<gene>
    <name evidence="2" type="ORF">AFR_13315</name>
</gene>
<reference evidence="2 3" key="1">
    <citation type="journal article" date="2014" name="J. Biotechnol.">
        <title>Complete genome sequence of the actinobacterium Actinoplanes friuliensis HAG 010964, producer of the lipopeptide antibiotic friulimycin.</title>
        <authorList>
            <person name="Ruckert C."/>
            <person name="Szczepanowski R."/>
            <person name="Albersmeier A."/>
            <person name="Goesmann A."/>
            <person name="Fischer N."/>
            <person name="Steinkamper A."/>
            <person name="Puhler A."/>
            <person name="Biener R."/>
            <person name="Schwartz D."/>
            <person name="Kalinowski J."/>
        </authorList>
    </citation>
    <scope>NUCLEOTIDE SEQUENCE [LARGE SCALE GENOMIC DNA]</scope>
    <source>
        <strain evidence="2 3">DSM 7358</strain>
    </source>
</reference>
<dbReference type="HOGENOM" id="CLU_1559648_0_0_11"/>
<accession>U5VVP8</accession>
<dbReference type="EMBL" id="CP006272">
    <property type="protein sequence ID" value="AGZ40949.1"/>
    <property type="molecule type" value="Genomic_DNA"/>
</dbReference>
<protein>
    <recommendedName>
        <fullName evidence="4">Lipoprotein</fullName>
    </recommendedName>
</protein>
<dbReference type="PATRIC" id="fig|1246995.3.peg.2703"/>
<feature type="signal peptide" evidence="1">
    <location>
        <begin position="1"/>
        <end position="18"/>
    </location>
</feature>
<organism evidence="2 3">
    <name type="scientific">Actinoplanes friuliensis DSM 7358</name>
    <dbReference type="NCBI Taxonomy" id="1246995"/>
    <lineage>
        <taxon>Bacteria</taxon>
        <taxon>Bacillati</taxon>
        <taxon>Actinomycetota</taxon>
        <taxon>Actinomycetes</taxon>
        <taxon>Micromonosporales</taxon>
        <taxon>Micromonosporaceae</taxon>
        <taxon>Actinoplanes</taxon>
    </lineage>
</organism>
<evidence type="ECO:0000256" key="1">
    <source>
        <dbReference type="SAM" id="SignalP"/>
    </source>
</evidence>
<evidence type="ECO:0000313" key="3">
    <source>
        <dbReference type="Proteomes" id="UP000017746"/>
    </source>
</evidence>
<dbReference type="STRING" id="1246995.AFR_13315"/>
<feature type="chain" id="PRO_5038805876" description="Lipoprotein" evidence="1">
    <location>
        <begin position="19"/>
        <end position="171"/>
    </location>
</feature>
<keyword evidence="1" id="KW-0732">Signal</keyword>
<dbReference type="KEGG" id="afs:AFR_13315"/>
<name>U5VVP8_9ACTN</name>
<sequence length="171" mass="18359">MALSLLVLLGGCSGAEQADAPAVATLQSAAAPSSAAAKAGTERPIVPIDATEEDIKVIAQPWVACLAKRGGPDYQDEDAWQWFRKGFDGTDPVMKACLAKMPETQQDVLKRTDMAAFKDNQREFYQCAKREGYKLTAPDPVTGEFGLTSIGPNGDANSAEWQKCEREAFAS</sequence>
<evidence type="ECO:0000313" key="2">
    <source>
        <dbReference type="EMBL" id="AGZ40949.1"/>
    </source>
</evidence>
<proteinExistence type="predicted"/>
<keyword evidence="3" id="KW-1185">Reference proteome</keyword>
<dbReference type="Proteomes" id="UP000017746">
    <property type="component" value="Chromosome"/>
</dbReference>
<dbReference type="AlphaFoldDB" id="U5VVP8"/>
<evidence type="ECO:0008006" key="4">
    <source>
        <dbReference type="Google" id="ProtNLM"/>
    </source>
</evidence>